<name>A0A0P1ATS1_PLAHL</name>
<evidence type="ECO:0000313" key="1">
    <source>
        <dbReference type="EMBL" id="CEG45658.1"/>
    </source>
</evidence>
<dbReference type="Proteomes" id="UP000054928">
    <property type="component" value="Unassembled WGS sequence"/>
</dbReference>
<dbReference type="GeneID" id="36396996"/>
<protein>
    <submittedName>
        <fullName evidence="1">Uncharacterized protein</fullName>
    </submittedName>
</protein>
<accession>A0A0P1ATS1</accession>
<organism evidence="1 2">
    <name type="scientific">Plasmopara halstedii</name>
    <name type="common">Downy mildew of sunflower</name>
    <dbReference type="NCBI Taxonomy" id="4781"/>
    <lineage>
        <taxon>Eukaryota</taxon>
        <taxon>Sar</taxon>
        <taxon>Stramenopiles</taxon>
        <taxon>Oomycota</taxon>
        <taxon>Peronosporomycetes</taxon>
        <taxon>Peronosporales</taxon>
        <taxon>Peronosporaceae</taxon>
        <taxon>Plasmopara</taxon>
    </lineage>
</organism>
<sequence length="102" mass="11173">MNRKREQVAASTLVFYGQAAKKTAFLNPMRILSHIVEDTIIRPRFIGYGHIWGCQTTKLAVCCTSGVASLAYASCSQTKLQAQMGFTAATRPVPVELGRIKP</sequence>
<dbReference type="EMBL" id="CCYD01001640">
    <property type="protein sequence ID" value="CEG45658.1"/>
    <property type="molecule type" value="Genomic_DNA"/>
</dbReference>
<proteinExistence type="predicted"/>
<reference evidence="2" key="1">
    <citation type="submission" date="2014-09" db="EMBL/GenBank/DDBJ databases">
        <authorList>
            <person name="Sharma Rahul"/>
            <person name="Thines Marco"/>
        </authorList>
    </citation>
    <scope>NUCLEOTIDE SEQUENCE [LARGE SCALE GENOMIC DNA]</scope>
</reference>
<keyword evidence="2" id="KW-1185">Reference proteome</keyword>
<dbReference type="RefSeq" id="XP_024582027.1">
    <property type="nucleotide sequence ID" value="XM_024716427.1"/>
</dbReference>
<dbReference type="AlphaFoldDB" id="A0A0P1ATS1"/>
<evidence type="ECO:0000313" key="2">
    <source>
        <dbReference type="Proteomes" id="UP000054928"/>
    </source>
</evidence>